<dbReference type="Pfam" id="PF25023">
    <property type="entry name" value="TEN_YD-shell"/>
    <property type="match status" value="3"/>
</dbReference>
<evidence type="ECO:0000256" key="1">
    <source>
        <dbReference type="ARBA" id="ARBA00022737"/>
    </source>
</evidence>
<dbReference type="Pfam" id="PF20148">
    <property type="entry name" value="DUF6531"/>
    <property type="match status" value="1"/>
</dbReference>
<feature type="domain" description="DUF6531" evidence="2">
    <location>
        <begin position="256"/>
        <end position="328"/>
    </location>
</feature>
<dbReference type="InterPro" id="IPR045351">
    <property type="entry name" value="DUF6531"/>
</dbReference>
<sequence length="1591" mass="174114">MRTRAIQRIVADSYAALMMSFARLTDVRPCRDSVRRAEGAERIRRAAALLLFVSLLLPAATVFAQESGRAWTTSVNGAGTFNTVPEAEAIIRAQYGSDLVLKSQQTQDGNTTLTYWRGRKGPASGAWGYSRIAPGTPTKFQTEQESVDDAVQYWSQWRDCPVSVTSEGGWVSTGTWSDGQSNYEKKIYKIGHYNDGGNGSECTRHVVDTQEMHRSRDISCPSGFLWDGAEWGCVNPTRGYIYSKQLLACSPCSHVGDPADVTTGELYESEQDFDLGWVSLTRYYHSGTSIALSGLGNGSWTHSHNLQISFKDGNPVGLMRGNGAQVGFRASGGAFEANDGSGDRIENDGAGNWVLEQSDRTLVFDAKGRLVGQWMEDGSALSYAYDAAGRLISIKNESGRSIDFQYANAYGEAQISAIRIAGTVLVSYTYLNGKLASASYPGAGARMYQYDDARFATHLTSIKAEDSRLYSTFVYDAKGRVLSSEHANGADRTEFTYTAQGGAVAKDALGHETNYELTASSPTDLPRKLSNVSDGVASTSRTYNDESTDFRRRLKTVNRNDVQTSYGYSESTLDGQAVKIETIEEAVGKPEKRTTVTYRDLATNRLLLSEAGNRKTRIARNSRMQPTQVTVTDAATGESRTTTYTYCEQADVTAGTCPLIGLVIKVDGPRTDVSDITTYTYRASDEPTCASSPAACPYRKGDVWKVARRVSDTLSLIEETLRYDSAGRPLSVKDANGVITDYEYTSRGQLTARKLRGADNATEADDQIARIEYWPTGLVKKITDPTGASSSFAYDDAQRLTDIADQDGNTVHYSLDNAGNRKTEEVKTAAGVTKRSLSRTYNALGQMESQSDADPTPNVTRYTYNKNGGLETATDPLAHRARQQYDALDRLKNTLEDETGLRVATSYEYDALDNLTKVNDPRQKTTTFTYNAFGEVIQEVSPDRKTTTYTYDSAGNLKTKTDARNVKWEYSYDALNRLARIYTATGNREQLWSYDNCGSYGKGRLCATGIIGTNVLFDYDRFGNLRLRQDQITGKEGAGVRSAYYTYYTYDVAGRLTAIQYPDGMKVGYGYDEDVPTSMKVTIGTVESNAVTGATYEPFGPANSWTYGNGLKRLIGYNKDGQPDAISVDNGPLQSLTYAFDGNNRIDKITNAGNPGTTQDYDYDGVSRLQQFSTGFNDTLTYTYDGTGNRTKMVLSGKSSRTDIYAVESDSNRLSSISGGQTAAFGYDAAGNTTSAYGLTLAYNGFNRLQSVSRNGVQVAAYQYNVFNERTFKTAPQGDFRYVYTPDSRLLSEHQDNGDIWTNYLWFGDELVGLVRNGQIYYVHNDHLGRPEIATDAAKAVKWRANNYAFNRSIGQDAIGGLNVGFPGQYYDAETGFWYNINRYYDSNTGNYLQNDPIGLAGGINTYAYVGRNPVNRLDPLGLAECSLIFSNGQGRLKCTPTNPENSAVDIPVASGNNGAGTNCKNNPDCDADVGRGPIPRGCWKWTNGWTSKPNGRVLEPCEGTETHGRTLIRSHSCINAFGPSKTGPFCSEGCVTGSAADIRLLNALIDAEPGSTLQVGPKPEAATAQQRSGEDMIRALLLLVISGVKK</sequence>
<dbReference type="InterPro" id="IPR006530">
    <property type="entry name" value="YD"/>
</dbReference>
<gene>
    <name evidence="4" type="ORF">FCE95_10765</name>
</gene>
<evidence type="ECO:0008006" key="6">
    <source>
        <dbReference type="Google" id="ProtNLM"/>
    </source>
</evidence>
<dbReference type="PRINTS" id="PR00394">
    <property type="entry name" value="RHSPROTEIN"/>
</dbReference>
<feature type="domain" description="Teneurin-like YD-shell" evidence="3">
    <location>
        <begin position="1131"/>
        <end position="1396"/>
    </location>
</feature>
<dbReference type="InterPro" id="IPR031325">
    <property type="entry name" value="RHS_repeat"/>
</dbReference>
<feature type="domain" description="Teneurin-like YD-shell" evidence="3">
    <location>
        <begin position="811"/>
        <end position="991"/>
    </location>
</feature>
<proteinExistence type="predicted"/>
<dbReference type="EMBL" id="SZUA01000002">
    <property type="protein sequence ID" value="TKR30585.1"/>
    <property type="molecule type" value="Genomic_DNA"/>
</dbReference>
<comment type="caution">
    <text evidence="4">The sequence shown here is derived from an EMBL/GenBank/DDBJ whole genome shotgun (WGS) entry which is preliminary data.</text>
</comment>
<dbReference type="InterPro" id="IPR050708">
    <property type="entry name" value="T6SS_VgrG/RHS"/>
</dbReference>
<evidence type="ECO:0000259" key="2">
    <source>
        <dbReference type="Pfam" id="PF20148"/>
    </source>
</evidence>
<dbReference type="InterPro" id="IPR056823">
    <property type="entry name" value="TEN-like_YD-shell"/>
</dbReference>
<evidence type="ECO:0000313" key="4">
    <source>
        <dbReference type="EMBL" id="TKR30585.1"/>
    </source>
</evidence>
<organism evidence="4 5">
    <name type="scientific">Luteimonas gilva</name>
    <dbReference type="NCBI Taxonomy" id="2572684"/>
    <lineage>
        <taxon>Bacteria</taxon>
        <taxon>Pseudomonadati</taxon>
        <taxon>Pseudomonadota</taxon>
        <taxon>Gammaproteobacteria</taxon>
        <taxon>Lysobacterales</taxon>
        <taxon>Lysobacteraceae</taxon>
        <taxon>Luteimonas</taxon>
    </lineage>
</organism>
<dbReference type="PANTHER" id="PTHR32305">
    <property type="match status" value="1"/>
</dbReference>
<accession>A0A4U5JMZ1</accession>
<name>A0A4U5JMZ1_9GAMM</name>
<evidence type="ECO:0000259" key="3">
    <source>
        <dbReference type="Pfam" id="PF25023"/>
    </source>
</evidence>
<evidence type="ECO:0000313" key="5">
    <source>
        <dbReference type="Proteomes" id="UP000308707"/>
    </source>
</evidence>
<keyword evidence="1" id="KW-0677">Repeat</keyword>
<dbReference type="PANTHER" id="PTHR32305:SF15">
    <property type="entry name" value="PROTEIN RHSA-RELATED"/>
    <property type="match status" value="1"/>
</dbReference>
<dbReference type="Gene3D" id="2.180.10.10">
    <property type="entry name" value="RHS repeat-associated core"/>
    <property type="match status" value="2"/>
</dbReference>
<keyword evidence="5" id="KW-1185">Reference proteome</keyword>
<dbReference type="InterPro" id="IPR022385">
    <property type="entry name" value="Rhs_assc_core"/>
</dbReference>
<dbReference type="Pfam" id="PF05593">
    <property type="entry name" value="RHS_repeat"/>
    <property type="match status" value="2"/>
</dbReference>
<protein>
    <recommendedName>
        <fullName evidence="6">RHS repeat protein</fullName>
    </recommendedName>
</protein>
<dbReference type="NCBIfam" id="TIGR03696">
    <property type="entry name" value="Rhs_assc_core"/>
    <property type="match status" value="1"/>
</dbReference>
<dbReference type="OrthoDB" id="9816400at2"/>
<dbReference type="NCBIfam" id="TIGR01643">
    <property type="entry name" value="YD_repeat_2x"/>
    <property type="match status" value="6"/>
</dbReference>
<dbReference type="Proteomes" id="UP000308707">
    <property type="component" value="Unassembled WGS sequence"/>
</dbReference>
<feature type="domain" description="Teneurin-like YD-shell" evidence="3">
    <location>
        <begin position="353"/>
        <end position="418"/>
    </location>
</feature>
<reference evidence="4 5" key="1">
    <citation type="submission" date="2019-04" db="EMBL/GenBank/DDBJ databases">
        <title>Reference strain of H23.</title>
        <authorList>
            <person name="Luo X."/>
        </authorList>
    </citation>
    <scope>NUCLEOTIDE SEQUENCE [LARGE SCALE GENOMIC DNA]</scope>
    <source>
        <strain evidence="4 5">H23</strain>
    </source>
</reference>